<dbReference type="AlphaFoldDB" id="A0A382QK74"/>
<dbReference type="PROSITE" id="PS51819">
    <property type="entry name" value="VOC"/>
    <property type="match status" value="1"/>
</dbReference>
<proteinExistence type="predicted"/>
<protein>
    <recommendedName>
        <fullName evidence="1">VOC domain-containing protein</fullName>
    </recommendedName>
</protein>
<dbReference type="Pfam" id="PF00903">
    <property type="entry name" value="Glyoxalase"/>
    <property type="match status" value="1"/>
</dbReference>
<dbReference type="CDD" id="cd07263">
    <property type="entry name" value="VOC_like"/>
    <property type="match status" value="1"/>
</dbReference>
<feature type="domain" description="VOC" evidence="1">
    <location>
        <begin position="2"/>
        <end position="125"/>
    </location>
</feature>
<evidence type="ECO:0000259" key="1">
    <source>
        <dbReference type="PROSITE" id="PS51819"/>
    </source>
</evidence>
<gene>
    <name evidence="2" type="ORF">METZ01_LOCUS338231</name>
</gene>
<dbReference type="Gene3D" id="3.10.180.10">
    <property type="entry name" value="2,3-Dihydroxybiphenyl 1,2-Dioxygenase, domain 1"/>
    <property type="match status" value="1"/>
</dbReference>
<reference evidence="2" key="1">
    <citation type="submission" date="2018-05" db="EMBL/GenBank/DDBJ databases">
        <authorList>
            <person name="Lanie J.A."/>
            <person name="Ng W.-L."/>
            <person name="Kazmierczak K.M."/>
            <person name="Andrzejewski T.M."/>
            <person name="Davidsen T.M."/>
            <person name="Wayne K.J."/>
            <person name="Tettelin H."/>
            <person name="Glass J.I."/>
            <person name="Rusch D."/>
            <person name="Podicherti R."/>
            <person name="Tsui H.-C.T."/>
            <person name="Winkler M.E."/>
        </authorList>
    </citation>
    <scope>NUCLEOTIDE SEQUENCE</scope>
</reference>
<dbReference type="InterPro" id="IPR037523">
    <property type="entry name" value="VOC_core"/>
</dbReference>
<dbReference type="InterPro" id="IPR029068">
    <property type="entry name" value="Glyas_Bleomycin-R_OHBP_Dase"/>
</dbReference>
<dbReference type="PANTHER" id="PTHR36437:SF2">
    <property type="entry name" value="GLYOXALASE_BLEOMYCIN RESISTANCE PROTEIN_DIOXYGENASE"/>
    <property type="match status" value="1"/>
</dbReference>
<accession>A0A382QK74</accession>
<evidence type="ECO:0000313" key="2">
    <source>
        <dbReference type="EMBL" id="SVC85377.1"/>
    </source>
</evidence>
<organism evidence="2">
    <name type="scientific">marine metagenome</name>
    <dbReference type="NCBI Taxonomy" id="408172"/>
    <lineage>
        <taxon>unclassified sequences</taxon>
        <taxon>metagenomes</taxon>
        <taxon>ecological metagenomes</taxon>
    </lineage>
</organism>
<dbReference type="SUPFAM" id="SSF54593">
    <property type="entry name" value="Glyoxalase/Bleomycin resistance protein/Dihydroxybiphenyl dioxygenase"/>
    <property type="match status" value="1"/>
</dbReference>
<name>A0A382QK74_9ZZZZ</name>
<dbReference type="InterPro" id="IPR004360">
    <property type="entry name" value="Glyas_Fos-R_dOase_dom"/>
</dbReference>
<sequence>MRVELSSVFVDNQEKALRFYTDILGFVKKTDMPVGQFRWLTVVSPEQSDCVELLLEPAEIAAAKTFQAAIFDQGIPATAFAVDDVQAEHARLTKRGVTFSTKPTGSPIIAIFDDTCGNLIQIYQQ</sequence>
<dbReference type="PANTHER" id="PTHR36437">
    <property type="entry name" value="GLYOXALASE/BLEOMYCIN RESISTANCE PROTEIN/DIOXYGENASE"/>
    <property type="match status" value="1"/>
</dbReference>
<dbReference type="EMBL" id="UINC01114807">
    <property type="protein sequence ID" value="SVC85377.1"/>
    <property type="molecule type" value="Genomic_DNA"/>
</dbReference>